<keyword evidence="2" id="KW-1133">Transmembrane helix</keyword>
<comment type="caution">
    <text evidence="3">The sequence shown here is derived from an EMBL/GenBank/DDBJ whole genome shotgun (WGS) entry which is preliminary data.</text>
</comment>
<keyword evidence="4" id="KW-1185">Reference proteome</keyword>
<keyword evidence="2" id="KW-0812">Transmembrane</keyword>
<evidence type="ECO:0000256" key="2">
    <source>
        <dbReference type="SAM" id="Phobius"/>
    </source>
</evidence>
<evidence type="ECO:0000313" key="3">
    <source>
        <dbReference type="EMBL" id="MFH4981966.1"/>
    </source>
</evidence>
<protein>
    <submittedName>
        <fullName evidence="3">Uncharacterized protein</fullName>
    </submittedName>
</protein>
<sequence>MFQTDGKGREVRSDLAFPLILSTALDHIIIGGPSFVGCIRRFIVNNQAQQLGSAHSSFLDNQLFVSQNSEQLLRGCDARMEAVEVRWEATWTALGFTFGLLTAVFTFIAISLLLYRYTVRNSKRQSASLCDNRLFPSLKSRNDSVDSTAISCYYENPSSWPSSSSIAFSSSFRMRDRSSMMKNQSANTGTANNTSAKQVLRCSDDIGQSDWESGGDDYSSHHQRRSQLATCDLSTVDGYNQHVYGEEPHMDASHQRKPARRSSTLQDIQTSSKRNVCPNSIYGSISVKAKGGKMLKRGHEGGTINHPTMYL</sequence>
<feature type="region of interest" description="Disordered" evidence="1">
    <location>
        <begin position="248"/>
        <end position="272"/>
    </location>
</feature>
<feature type="transmembrane region" description="Helical" evidence="2">
    <location>
        <begin position="93"/>
        <end position="115"/>
    </location>
</feature>
<organism evidence="3 4">
    <name type="scientific">Gnathostoma spinigerum</name>
    <dbReference type="NCBI Taxonomy" id="75299"/>
    <lineage>
        <taxon>Eukaryota</taxon>
        <taxon>Metazoa</taxon>
        <taxon>Ecdysozoa</taxon>
        <taxon>Nematoda</taxon>
        <taxon>Chromadorea</taxon>
        <taxon>Rhabditida</taxon>
        <taxon>Spirurina</taxon>
        <taxon>Gnathostomatomorpha</taxon>
        <taxon>Gnathostomatoidea</taxon>
        <taxon>Gnathostomatidae</taxon>
        <taxon>Gnathostoma</taxon>
    </lineage>
</organism>
<evidence type="ECO:0000256" key="1">
    <source>
        <dbReference type="SAM" id="MobiDB-lite"/>
    </source>
</evidence>
<accession>A0ABD6EQ48</accession>
<gene>
    <name evidence="3" type="ORF">AB6A40_008675</name>
</gene>
<evidence type="ECO:0000313" key="4">
    <source>
        <dbReference type="Proteomes" id="UP001608902"/>
    </source>
</evidence>
<dbReference type="Proteomes" id="UP001608902">
    <property type="component" value="Unassembled WGS sequence"/>
</dbReference>
<name>A0ABD6EQ48_9BILA</name>
<proteinExistence type="predicted"/>
<dbReference type="AlphaFoldDB" id="A0ABD6EQ48"/>
<keyword evidence="2" id="KW-0472">Membrane</keyword>
<feature type="compositionally biased region" description="Polar residues" evidence="1">
    <location>
        <begin position="261"/>
        <end position="272"/>
    </location>
</feature>
<reference evidence="3 4" key="1">
    <citation type="submission" date="2024-08" db="EMBL/GenBank/DDBJ databases">
        <title>Gnathostoma spinigerum genome.</title>
        <authorList>
            <person name="Gonzalez-Bertolin B."/>
            <person name="Monzon S."/>
            <person name="Zaballos A."/>
            <person name="Jimenez P."/>
            <person name="Dekumyoy P."/>
            <person name="Varona S."/>
            <person name="Cuesta I."/>
            <person name="Sumanam S."/>
            <person name="Adisakwattana P."/>
            <person name="Gasser R.B."/>
            <person name="Hernandez-Gonzalez A."/>
            <person name="Young N.D."/>
            <person name="Perteguer M.J."/>
        </authorList>
    </citation>
    <scope>NUCLEOTIDE SEQUENCE [LARGE SCALE GENOMIC DNA]</scope>
    <source>
        <strain evidence="3">AL3</strain>
        <tissue evidence="3">Liver</tissue>
    </source>
</reference>
<dbReference type="EMBL" id="JBGFUD010008223">
    <property type="protein sequence ID" value="MFH4981966.1"/>
    <property type="molecule type" value="Genomic_DNA"/>
</dbReference>